<gene>
    <name evidence="1" type="ORF">ACFPOB_04535</name>
</gene>
<evidence type="ECO:0000313" key="2">
    <source>
        <dbReference type="Proteomes" id="UP001596053"/>
    </source>
</evidence>
<proteinExistence type="predicted"/>
<dbReference type="EMBL" id="JBHSLW010000006">
    <property type="protein sequence ID" value="MFC5418828.1"/>
    <property type="molecule type" value="Genomic_DNA"/>
</dbReference>
<evidence type="ECO:0000313" key="1">
    <source>
        <dbReference type="EMBL" id="MFC5418828.1"/>
    </source>
</evidence>
<reference evidence="2" key="1">
    <citation type="journal article" date="2019" name="Int. J. Syst. Evol. Microbiol.">
        <title>The Global Catalogue of Microorganisms (GCM) 10K type strain sequencing project: providing services to taxonomists for standard genome sequencing and annotation.</title>
        <authorList>
            <consortium name="The Broad Institute Genomics Platform"/>
            <consortium name="The Broad Institute Genome Sequencing Center for Infectious Disease"/>
            <person name="Wu L."/>
            <person name="Ma J."/>
        </authorList>
    </citation>
    <scope>NUCLEOTIDE SEQUENCE [LARGE SCALE GENOMIC DNA]</scope>
    <source>
        <strain evidence="2">NCAIM B.01391</strain>
    </source>
</reference>
<comment type="caution">
    <text evidence="1">The sequence shown here is derived from an EMBL/GenBank/DDBJ whole genome shotgun (WGS) entry which is preliminary data.</text>
</comment>
<dbReference type="RefSeq" id="WP_377796250.1">
    <property type="nucleotide sequence ID" value="NZ_JBHSLW010000006.1"/>
</dbReference>
<dbReference type="Proteomes" id="UP001596053">
    <property type="component" value="Unassembled WGS sequence"/>
</dbReference>
<organism evidence="1 2">
    <name type="scientific">Bosea eneae</name>
    <dbReference type="NCBI Taxonomy" id="151454"/>
    <lineage>
        <taxon>Bacteria</taxon>
        <taxon>Pseudomonadati</taxon>
        <taxon>Pseudomonadota</taxon>
        <taxon>Alphaproteobacteria</taxon>
        <taxon>Hyphomicrobiales</taxon>
        <taxon>Boseaceae</taxon>
        <taxon>Bosea</taxon>
    </lineage>
</organism>
<protein>
    <recommendedName>
        <fullName evidence="3">DNA methyltransferase</fullName>
    </recommendedName>
</protein>
<sequence length="95" mass="8829">MEQILTNLIAGAIGGNAAGKASPTFDIGTIGNTIAGLVGGGVLGQIIPILLPAISAAAQGGNLSVGGILTNLISGGAGGAILTAIIGAIKNKAAA</sequence>
<accession>A0ABW0IKM0</accession>
<keyword evidence="2" id="KW-1185">Reference proteome</keyword>
<name>A0ABW0IKM0_9HYPH</name>
<evidence type="ECO:0008006" key="3">
    <source>
        <dbReference type="Google" id="ProtNLM"/>
    </source>
</evidence>